<feature type="active site" evidence="5 6">
    <location>
        <position position="220"/>
    </location>
</feature>
<evidence type="ECO:0000256" key="5">
    <source>
        <dbReference type="PIRSR" id="PIRSR036492-1"/>
    </source>
</evidence>
<evidence type="ECO:0000256" key="3">
    <source>
        <dbReference type="ARBA" id="ARBA00023027"/>
    </source>
</evidence>
<dbReference type="GO" id="GO:0006081">
    <property type="term" value="P:aldehyde metabolic process"/>
    <property type="evidence" value="ECO:0007669"/>
    <property type="project" value="InterPro"/>
</dbReference>
<dbReference type="PANTHER" id="PTHR43570:SF20">
    <property type="entry name" value="ALDEHYDE DEHYDROGENASE ALDX-RELATED"/>
    <property type="match status" value="1"/>
</dbReference>
<feature type="domain" description="Aldehyde dehydrogenase" evidence="8">
    <location>
        <begin position="27"/>
        <end position="446"/>
    </location>
</feature>
<dbReference type="Gene3D" id="3.40.309.10">
    <property type="entry name" value="Aldehyde Dehydrogenase, Chain A, domain 2"/>
    <property type="match status" value="1"/>
</dbReference>
<dbReference type="GO" id="GO:0004029">
    <property type="term" value="F:aldehyde dehydrogenase (NAD+) activity"/>
    <property type="evidence" value="ECO:0007669"/>
    <property type="project" value="TreeGrafter"/>
</dbReference>
<dbReference type="InterPro" id="IPR016161">
    <property type="entry name" value="Ald_DH/histidinol_DH"/>
</dbReference>
<sequence length="478" mass="53944">MDTLHTTTAHLDLIPQLFEQQKLRSLALRDEPVERRVKKLKRLKKWIKRHRSAIQDAIYQDFRKPTYETDGSEILFILQEINHAIKYLSEWASPQKVRTPVTLPGTSAYVQYEPKGVCLIMAPWNYPFQLLVAPWVSAIAAGNCCILKPSEMAPHTSELIFEMVASILPRDEAVVLQGDQEVAEALLKQPFDHIFFTGSTPVGKIIMKAAAENLSSVTLELGGKSPTIVDETANLKVAAKKIAWGKFMNAGQTCIAPDYILVHESVHDSLVEHLRTTLQTFYQPNQAPVEQSTDYARIINQKHFDRLREALEEAVSQGATVAIGGQHHAESRFMAPTVLTNVPADTTLMREEIFGPILPIRKYRTLPEAVDYINNKPKPLAQYVFSEKKRVQKYILRRTSAGGVTVNDVILHISHPDLPFGGVSHSGMGKAHGRYGFLEFSNQKAVLKQKWGVKATQVLYPPYTDRFKRAMDRLLQWI</sequence>
<proteinExistence type="inferred from homology"/>
<dbReference type="FunFam" id="3.40.309.10:FF:000003">
    <property type="entry name" value="Aldehyde dehydrogenase"/>
    <property type="match status" value="1"/>
</dbReference>
<reference evidence="9" key="1">
    <citation type="journal article" date="2023" name="Comput. Struct. Biotechnol. J.">
        <title>Discovery of a novel marine Bacteroidetes with a rich repertoire of carbohydrate-active enzymes.</title>
        <authorList>
            <person name="Chen B."/>
            <person name="Liu G."/>
            <person name="Chen Q."/>
            <person name="Wang H."/>
            <person name="Liu L."/>
            <person name="Tang K."/>
        </authorList>
    </citation>
    <scope>NUCLEOTIDE SEQUENCE</scope>
    <source>
        <strain evidence="9">TK19036</strain>
    </source>
</reference>
<organism evidence="9">
    <name type="scientific">Roseihalotalea indica</name>
    <dbReference type="NCBI Taxonomy" id="2867963"/>
    <lineage>
        <taxon>Bacteria</taxon>
        <taxon>Pseudomonadati</taxon>
        <taxon>Bacteroidota</taxon>
        <taxon>Cytophagia</taxon>
        <taxon>Cytophagales</taxon>
        <taxon>Catalimonadaceae</taxon>
        <taxon>Roseihalotalea</taxon>
    </lineage>
</organism>
<gene>
    <name evidence="9" type="ORF">K4G66_13460</name>
</gene>
<evidence type="ECO:0000256" key="4">
    <source>
        <dbReference type="PIRNR" id="PIRNR036492"/>
    </source>
</evidence>
<dbReference type="AlphaFoldDB" id="A0AA49JHV3"/>
<dbReference type="CDD" id="cd07134">
    <property type="entry name" value="ALDH_AlkH-like"/>
    <property type="match status" value="1"/>
</dbReference>
<evidence type="ECO:0000259" key="8">
    <source>
        <dbReference type="Pfam" id="PF00171"/>
    </source>
</evidence>
<protein>
    <recommendedName>
        <fullName evidence="4">Aldehyde dehydrogenase</fullName>
    </recommendedName>
</protein>
<evidence type="ECO:0000256" key="2">
    <source>
        <dbReference type="ARBA" id="ARBA00023002"/>
    </source>
</evidence>
<dbReference type="EMBL" id="CP120682">
    <property type="protein sequence ID" value="WKN39699.1"/>
    <property type="molecule type" value="Genomic_DNA"/>
</dbReference>
<feature type="active site" evidence="5">
    <location>
        <position position="254"/>
    </location>
</feature>
<reference evidence="9" key="2">
    <citation type="journal article" date="2024" name="Antonie Van Leeuwenhoek">
        <title>Roseihalotalea indica gen. nov., sp. nov., a halophilic Bacteroidetes from mesopelagic Southwest Indian Ocean with higher carbohydrate metabolic potential.</title>
        <authorList>
            <person name="Chen B."/>
            <person name="Zhang M."/>
            <person name="Lin D."/>
            <person name="Ye J."/>
            <person name="Tang K."/>
        </authorList>
    </citation>
    <scope>NUCLEOTIDE SEQUENCE</scope>
    <source>
        <strain evidence="9">TK19036</strain>
    </source>
</reference>
<evidence type="ECO:0000256" key="7">
    <source>
        <dbReference type="RuleBase" id="RU003345"/>
    </source>
</evidence>
<dbReference type="InterPro" id="IPR016160">
    <property type="entry name" value="Ald_DH_CS_CYS"/>
</dbReference>
<dbReference type="Pfam" id="PF00171">
    <property type="entry name" value="Aldedh"/>
    <property type="match status" value="1"/>
</dbReference>
<keyword evidence="3" id="KW-0520">NAD</keyword>
<evidence type="ECO:0000313" key="9">
    <source>
        <dbReference type="EMBL" id="WKN39699.1"/>
    </source>
</evidence>
<dbReference type="PANTHER" id="PTHR43570">
    <property type="entry name" value="ALDEHYDE DEHYDROGENASE"/>
    <property type="match status" value="1"/>
</dbReference>
<dbReference type="Gene3D" id="3.40.605.10">
    <property type="entry name" value="Aldehyde Dehydrogenase, Chain A, domain 1"/>
    <property type="match status" value="1"/>
</dbReference>
<dbReference type="InterPro" id="IPR016162">
    <property type="entry name" value="Ald_DH_N"/>
</dbReference>
<dbReference type="InterPro" id="IPR029510">
    <property type="entry name" value="Ald_DH_CS_GLU"/>
</dbReference>
<dbReference type="PROSITE" id="PS00070">
    <property type="entry name" value="ALDEHYDE_DEHYDR_CYS"/>
    <property type="match status" value="1"/>
</dbReference>
<dbReference type="FunFam" id="3.40.605.10:FF:000004">
    <property type="entry name" value="Aldehyde dehydrogenase"/>
    <property type="match status" value="1"/>
</dbReference>
<dbReference type="GO" id="GO:0005737">
    <property type="term" value="C:cytoplasm"/>
    <property type="evidence" value="ECO:0007669"/>
    <property type="project" value="TreeGrafter"/>
</dbReference>
<dbReference type="InterPro" id="IPR016163">
    <property type="entry name" value="Ald_DH_C"/>
</dbReference>
<dbReference type="InterPro" id="IPR012394">
    <property type="entry name" value="Aldehyde_DH_NAD(P)"/>
</dbReference>
<dbReference type="PIRSF" id="PIRSF036492">
    <property type="entry name" value="ALDH"/>
    <property type="match status" value="1"/>
</dbReference>
<accession>A0AA49JHV3</accession>
<name>A0AA49JHV3_9BACT</name>
<dbReference type="SUPFAM" id="SSF53720">
    <property type="entry name" value="ALDH-like"/>
    <property type="match status" value="1"/>
</dbReference>
<keyword evidence="2 4" id="KW-0560">Oxidoreductase</keyword>
<comment type="similarity">
    <text evidence="1 4 7">Belongs to the aldehyde dehydrogenase family.</text>
</comment>
<evidence type="ECO:0000256" key="6">
    <source>
        <dbReference type="PROSITE-ProRule" id="PRU10007"/>
    </source>
</evidence>
<evidence type="ECO:0000256" key="1">
    <source>
        <dbReference type="ARBA" id="ARBA00009986"/>
    </source>
</evidence>
<dbReference type="PROSITE" id="PS00687">
    <property type="entry name" value="ALDEHYDE_DEHYDR_GLU"/>
    <property type="match status" value="1"/>
</dbReference>
<dbReference type="InterPro" id="IPR015590">
    <property type="entry name" value="Aldehyde_DH_dom"/>
</dbReference>